<evidence type="ECO:0000259" key="2">
    <source>
        <dbReference type="PROSITE" id="PS50866"/>
    </source>
</evidence>
<organism evidence="3 4">
    <name type="scientific">Chrysochromulina tobinii</name>
    <dbReference type="NCBI Taxonomy" id="1460289"/>
    <lineage>
        <taxon>Eukaryota</taxon>
        <taxon>Haptista</taxon>
        <taxon>Haptophyta</taxon>
        <taxon>Prymnesiophyceae</taxon>
        <taxon>Prymnesiales</taxon>
        <taxon>Chrysochromulinaceae</taxon>
        <taxon>Chrysochromulina</taxon>
    </lineage>
</organism>
<dbReference type="PROSITE" id="PS50866">
    <property type="entry name" value="GOLD"/>
    <property type="match status" value="1"/>
</dbReference>
<name>A0A0M0JL38_9EUKA</name>
<comment type="caution">
    <text evidence="3">The sequence shown here is derived from an EMBL/GenBank/DDBJ whole genome shotgun (WGS) entry which is preliminary data.</text>
</comment>
<evidence type="ECO:0000313" key="3">
    <source>
        <dbReference type="EMBL" id="KOO27299.1"/>
    </source>
</evidence>
<evidence type="ECO:0000256" key="1">
    <source>
        <dbReference type="SAM" id="Coils"/>
    </source>
</evidence>
<protein>
    <recommendedName>
        <fullName evidence="2">GOLD domain-containing protein</fullName>
    </recommendedName>
</protein>
<sequence>MSLSQVNDDQGEEEEYIELDLDKTLTWTGNAVSIQAGGEFRLPLIVPHPSILAIQFEVEGGGDIEFSLTFQDDQEETSTTLVEPVRVSDREGQLDIDTTGVCEILWSNHHAWMSSKVLSYQMQLAPKINTRMRRFRAAVISAADDYRVLMAAEAADAIDRNMRTLKQRTGDMQKAVEGLKQKEQDAAARYERYLGHVKRLEEEVLAAKAHAANAEQDLQSAKRESAAQESKLAMMHSLRQLDEKMDEKMLRTLKEADEALDLLFEAYAGAMYPHEPTEDAAEDAKGAEGAPDLRIDRAELIHLLQDFEAMGRSAPPDGLSGVFVGYAMALNPTEFKRCLGRAALVLAPSGEAALAVGLPAAPSADQQLRWLLQLLPARIANTKLPVLDVQRRVRVLAAAEHLQSLLG</sequence>
<dbReference type="InterPro" id="IPR009038">
    <property type="entry name" value="GOLD_dom"/>
</dbReference>
<dbReference type="EMBL" id="JWZX01002733">
    <property type="protein sequence ID" value="KOO27299.1"/>
    <property type="molecule type" value="Genomic_DNA"/>
</dbReference>
<feature type="domain" description="GOLD" evidence="2">
    <location>
        <begin position="14"/>
        <end position="124"/>
    </location>
</feature>
<keyword evidence="1" id="KW-0175">Coiled coil</keyword>
<dbReference type="OrthoDB" id="1434354at2759"/>
<gene>
    <name evidence="3" type="ORF">Ctob_007096</name>
</gene>
<reference evidence="4" key="1">
    <citation type="journal article" date="2015" name="PLoS Genet.">
        <title>Genome Sequence and Transcriptome Analyses of Chrysochromulina tobin: Metabolic Tools for Enhanced Algal Fitness in the Prominent Order Prymnesiales (Haptophyceae).</title>
        <authorList>
            <person name="Hovde B.T."/>
            <person name="Deodato C.R."/>
            <person name="Hunsperger H.M."/>
            <person name="Ryken S.A."/>
            <person name="Yost W."/>
            <person name="Jha R.K."/>
            <person name="Patterson J."/>
            <person name="Monnat R.J. Jr."/>
            <person name="Barlow S.B."/>
            <person name="Starkenburg S.R."/>
            <person name="Cattolico R.A."/>
        </authorList>
    </citation>
    <scope>NUCLEOTIDE SEQUENCE</scope>
    <source>
        <strain evidence="4">CCMP291</strain>
    </source>
</reference>
<dbReference type="AlphaFoldDB" id="A0A0M0JL38"/>
<dbReference type="SUPFAM" id="SSF101576">
    <property type="entry name" value="Supernatant protein factor (SPF), C-terminal domain"/>
    <property type="match status" value="1"/>
</dbReference>
<evidence type="ECO:0000313" key="4">
    <source>
        <dbReference type="Proteomes" id="UP000037460"/>
    </source>
</evidence>
<dbReference type="Proteomes" id="UP000037460">
    <property type="component" value="Unassembled WGS sequence"/>
</dbReference>
<proteinExistence type="predicted"/>
<accession>A0A0M0JL38</accession>
<dbReference type="InterPro" id="IPR036598">
    <property type="entry name" value="GOLD_dom_sf"/>
</dbReference>
<keyword evidence="4" id="KW-1185">Reference proteome</keyword>
<feature type="coiled-coil region" evidence="1">
    <location>
        <begin position="197"/>
        <end position="231"/>
    </location>
</feature>
<dbReference type="Gene3D" id="2.60.120.680">
    <property type="entry name" value="GOLD domain"/>
    <property type="match status" value="1"/>
</dbReference>